<dbReference type="PANTHER" id="PTHR48063">
    <property type="entry name" value="LRR RECEPTOR-LIKE KINASE"/>
    <property type="match status" value="1"/>
</dbReference>
<keyword evidence="3" id="KW-1003">Cell membrane</keyword>
<protein>
    <recommendedName>
        <fullName evidence="13">Leucine-rich repeat-containing N-terminal plant-type domain-containing protein</fullName>
    </recommendedName>
</protein>
<accession>A0A6J5UNK3</accession>
<feature type="chain" id="PRO_5026748542" description="Leucine-rich repeat-containing N-terminal plant-type domain-containing protein" evidence="12">
    <location>
        <begin position="26"/>
        <end position="450"/>
    </location>
</feature>
<keyword evidence="8" id="KW-1133">Transmembrane helix</keyword>
<dbReference type="FunFam" id="3.80.10.10:FF:000649">
    <property type="entry name" value="Leucine Rich Repeat family protein"/>
    <property type="match status" value="1"/>
</dbReference>
<evidence type="ECO:0000259" key="13">
    <source>
        <dbReference type="Pfam" id="PF08263"/>
    </source>
</evidence>
<evidence type="ECO:0000256" key="11">
    <source>
        <dbReference type="ARBA" id="ARBA00023180"/>
    </source>
</evidence>
<evidence type="ECO:0000256" key="12">
    <source>
        <dbReference type="SAM" id="SignalP"/>
    </source>
</evidence>
<keyword evidence="10" id="KW-0675">Receptor</keyword>
<sequence>MKIHHLINISHYFLLSLCLLGIGLATGTAVKPKSVCIEEERKALVSFKQDLTDPSGRLSSWVGHDCCRWEGISCDNRTGHVSQIDLRNPYSFAWYDEEWDELAYNKSCLWGKINPSLLSLKHLHYLDLSLNNFEGIRIPNFFGELKTLRYLNISSAEFVGEIPPSLGNLSNLNSLHVGGSYLSSTNLNWLSHLSSLKYLNLIGVDLHSNTNWLHVVNMLPSLLELHLSDCGLVSHPLSLQRINFTSLSVLDLSSNDFNTSSFPSWVFNLTSLKRLDLGWNSFSAHFPNEFGNLKSLEYLDLFQSRLKESGVPRVLGNLCKLKTLSLGGNNFSGGGIEEFWGSLSNCPNNTLVLESLDLFTCWLEGQLPASLGMLKSLQYLDLSGNQMNGSIPQSLGQLSELIDLYLFGNSWEGSLTEAHFINLTNLKRLSIGNDLDDIEKPMSLVFKRVL</sequence>
<dbReference type="InterPro" id="IPR013210">
    <property type="entry name" value="LRR_N_plant-typ"/>
</dbReference>
<evidence type="ECO:0000256" key="8">
    <source>
        <dbReference type="ARBA" id="ARBA00022989"/>
    </source>
</evidence>
<keyword evidence="4" id="KW-0433">Leucine-rich repeat</keyword>
<evidence type="ECO:0000256" key="10">
    <source>
        <dbReference type="ARBA" id="ARBA00023170"/>
    </source>
</evidence>
<keyword evidence="11" id="KW-0325">Glycoprotein</keyword>
<evidence type="ECO:0000256" key="2">
    <source>
        <dbReference type="ARBA" id="ARBA00009592"/>
    </source>
</evidence>
<evidence type="ECO:0000256" key="3">
    <source>
        <dbReference type="ARBA" id="ARBA00022475"/>
    </source>
</evidence>
<evidence type="ECO:0000256" key="5">
    <source>
        <dbReference type="ARBA" id="ARBA00022692"/>
    </source>
</evidence>
<evidence type="ECO:0000256" key="4">
    <source>
        <dbReference type="ARBA" id="ARBA00022614"/>
    </source>
</evidence>
<proteinExistence type="inferred from homology"/>
<dbReference type="GO" id="GO:0005886">
    <property type="term" value="C:plasma membrane"/>
    <property type="evidence" value="ECO:0007669"/>
    <property type="project" value="UniProtKB-SubCell"/>
</dbReference>
<dbReference type="InterPro" id="IPR046956">
    <property type="entry name" value="RLP23-like"/>
</dbReference>
<gene>
    <name evidence="14" type="ORF">CURHAP_LOCUS28437</name>
</gene>
<feature type="signal peptide" evidence="12">
    <location>
        <begin position="1"/>
        <end position="25"/>
    </location>
</feature>
<evidence type="ECO:0000313" key="14">
    <source>
        <dbReference type="EMBL" id="CAB4278150.1"/>
    </source>
</evidence>
<reference evidence="14 15" key="1">
    <citation type="submission" date="2020-05" db="EMBL/GenBank/DDBJ databases">
        <authorList>
            <person name="Campoy J."/>
            <person name="Schneeberger K."/>
            <person name="Spophaly S."/>
        </authorList>
    </citation>
    <scope>NUCLEOTIDE SEQUENCE [LARGE SCALE GENOMIC DNA]</scope>
    <source>
        <strain evidence="14">PruArmRojPasFocal</strain>
    </source>
</reference>
<dbReference type="Pfam" id="PF08263">
    <property type="entry name" value="LRRNT_2"/>
    <property type="match status" value="1"/>
</dbReference>
<dbReference type="Pfam" id="PF13855">
    <property type="entry name" value="LRR_8"/>
    <property type="match status" value="1"/>
</dbReference>
<dbReference type="SMART" id="SM00369">
    <property type="entry name" value="LRR_TYP"/>
    <property type="match status" value="4"/>
</dbReference>
<dbReference type="Pfam" id="PF00560">
    <property type="entry name" value="LRR_1"/>
    <property type="match status" value="4"/>
</dbReference>
<dbReference type="SUPFAM" id="SSF52047">
    <property type="entry name" value="RNI-like"/>
    <property type="match status" value="1"/>
</dbReference>
<dbReference type="Gene3D" id="3.80.10.10">
    <property type="entry name" value="Ribonuclease Inhibitor"/>
    <property type="match status" value="3"/>
</dbReference>
<evidence type="ECO:0000313" key="15">
    <source>
        <dbReference type="Proteomes" id="UP000507222"/>
    </source>
</evidence>
<keyword evidence="7" id="KW-0677">Repeat</keyword>
<dbReference type="PANTHER" id="PTHR48063:SF90">
    <property type="entry name" value="OS11G0565920 PROTEIN"/>
    <property type="match status" value="1"/>
</dbReference>
<dbReference type="EMBL" id="CAEKDK010000004">
    <property type="protein sequence ID" value="CAB4278150.1"/>
    <property type="molecule type" value="Genomic_DNA"/>
</dbReference>
<keyword evidence="9" id="KW-0472">Membrane</keyword>
<evidence type="ECO:0000256" key="9">
    <source>
        <dbReference type="ARBA" id="ARBA00023136"/>
    </source>
</evidence>
<evidence type="ECO:0000256" key="6">
    <source>
        <dbReference type="ARBA" id="ARBA00022729"/>
    </source>
</evidence>
<comment type="subcellular location">
    <subcellularLocation>
        <location evidence="1">Cell membrane</location>
        <topology evidence="1">Single-pass type I membrane protein</topology>
    </subcellularLocation>
</comment>
<dbReference type="InterPro" id="IPR003591">
    <property type="entry name" value="Leu-rich_rpt_typical-subtyp"/>
</dbReference>
<feature type="domain" description="Leucine-rich repeat-containing N-terminal plant-type" evidence="13">
    <location>
        <begin position="38"/>
        <end position="75"/>
    </location>
</feature>
<evidence type="ECO:0000256" key="1">
    <source>
        <dbReference type="ARBA" id="ARBA00004251"/>
    </source>
</evidence>
<name>A0A6J5UNK3_PRUAR</name>
<dbReference type="AlphaFoldDB" id="A0A6J5UNK3"/>
<organism evidence="14 15">
    <name type="scientific">Prunus armeniaca</name>
    <name type="common">Apricot</name>
    <name type="synonym">Armeniaca vulgaris</name>
    <dbReference type="NCBI Taxonomy" id="36596"/>
    <lineage>
        <taxon>Eukaryota</taxon>
        <taxon>Viridiplantae</taxon>
        <taxon>Streptophyta</taxon>
        <taxon>Embryophyta</taxon>
        <taxon>Tracheophyta</taxon>
        <taxon>Spermatophyta</taxon>
        <taxon>Magnoliopsida</taxon>
        <taxon>eudicotyledons</taxon>
        <taxon>Gunneridae</taxon>
        <taxon>Pentapetalae</taxon>
        <taxon>rosids</taxon>
        <taxon>fabids</taxon>
        <taxon>Rosales</taxon>
        <taxon>Rosaceae</taxon>
        <taxon>Amygdaloideae</taxon>
        <taxon>Amygdaleae</taxon>
        <taxon>Prunus</taxon>
    </lineage>
</organism>
<comment type="similarity">
    <text evidence="2">Belongs to the RLP family.</text>
</comment>
<keyword evidence="5" id="KW-0812">Transmembrane</keyword>
<evidence type="ECO:0000256" key="7">
    <source>
        <dbReference type="ARBA" id="ARBA00022737"/>
    </source>
</evidence>
<dbReference type="InterPro" id="IPR001611">
    <property type="entry name" value="Leu-rich_rpt"/>
</dbReference>
<dbReference type="Proteomes" id="UP000507222">
    <property type="component" value="Unassembled WGS sequence"/>
</dbReference>
<dbReference type="InterPro" id="IPR032675">
    <property type="entry name" value="LRR_dom_sf"/>
</dbReference>
<keyword evidence="6 12" id="KW-0732">Signal</keyword>